<evidence type="ECO:0000259" key="1">
    <source>
        <dbReference type="Pfam" id="PF04606"/>
    </source>
</evidence>
<dbReference type="InterPro" id="IPR007684">
    <property type="entry name" value="Znf_Ogr/Delta"/>
</dbReference>
<gene>
    <name evidence="2" type="ORF">KOF27_18470</name>
</gene>
<protein>
    <submittedName>
        <fullName evidence="2">Ogr/Delta-like zinc finger family protein</fullName>
    </submittedName>
</protein>
<dbReference type="AlphaFoldDB" id="A0AAJ4NJ79"/>
<reference evidence="2" key="1">
    <citation type="submission" date="2021-06" db="EMBL/GenBank/DDBJ databases">
        <title>Emergence of genetically related NDM-1-producing Providencia rettgeri strains in Argentina.</title>
        <authorList>
            <person name="Pasteran F."/>
            <person name="Meo A."/>
            <person name="Gomez S."/>
            <person name="Derdoy L."/>
            <person name="Albronoz E."/>
            <person name="Faccone D."/>
            <person name="Guerriero L."/>
            <person name="Archuby D."/>
            <person name="Tarzia A."/>
            <person name="Lopez M."/>
            <person name="Corso A."/>
        </authorList>
    </citation>
    <scope>NUCLEOTIDE SEQUENCE</scope>
    <source>
        <strain evidence="2">PreM15628</strain>
    </source>
</reference>
<dbReference type="Pfam" id="PF04606">
    <property type="entry name" value="Ogr_Delta"/>
    <property type="match status" value="1"/>
</dbReference>
<accession>A0AAJ4NJ79</accession>
<evidence type="ECO:0000313" key="3">
    <source>
        <dbReference type="Proteomes" id="UP000682358"/>
    </source>
</evidence>
<dbReference type="RefSeq" id="WP_215954245.1">
    <property type="nucleotide sequence ID" value="NZ_CP076405.1"/>
</dbReference>
<proteinExistence type="predicted"/>
<evidence type="ECO:0000313" key="2">
    <source>
        <dbReference type="EMBL" id="QWQ20531.1"/>
    </source>
</evidence>
<dbReference type="Proteomes" id="UP000682358">
    <property type="component" value="Chromosome"/>
</dbReference>
<organism evidence="2 3">
    <name type="scientific">Providencia rettgeri</name>
    <dbReference type="NCBI Taxonomy" id="587"/>
    <lineage>
        <taxon>Bacteria</taxon>
        <taxon>Pseudomonadati</taxon>
        <taxon>Pseudomonadota</taxon>
        <taxon>Gammaproteobacteria</taxon>
        <taxon>Enterobacterales</taxon>
        <taxon>Morganellaceae</taxon>
        <taxon>Providencia</taxon>
    </lineage>
</organism>
<dbReference type="EMBL" id="CP076405">
    <property type="protein sequence ID" value="QWQ20531.1"/>
    <property type="molecule type" value="Genomic_DNA"/>
</dbReference>
<sequence>MAMKCPICEEIAHTRSSEYLSSQTKRSYMQCKNINCSCTFAVLESIAYIISRPTQEKEIKTETSIQDVKPKNLDRCLNKYGDNFQHKDRHAQ</sequence>
<feature type="domain" description="Zinc finger Ogr/Delta-type" evidence="1">
    <location>
        <begin position="4"/>
        <end position="48"/>
    </location>
</feature>
<name>A0AAJ4NJ79_PRORE</name>